<dbReference type="Pfam" id="PF00581">
    <property type="entry name" value="Rhodanese"/>
    <property type="match status" value="2"/>
</dbReference>
<feature type="domain" description="Rhodanese" evidence="3">
    <location>
        <begin position="164"/>
        <end position="274"/>
    </location>
</feature>
<accession>A0A3D9RV39</accession>
<keyword evidence="5" id="KW-1185">Reference proteome</keyword>
<dbReference type="OrthoDB" id="9770030at2"/>
<dbReference type="GO" id="GO:0004792">
    <property type="term" value="F:thiosulfate-cyanide sulfurtransferase activity"/>
    <property type="evidence" value="ECO:0007669"/>
    <property type="project" value="InterPro"/>
</dbReference>
<dbReference type="PANTHER" id="PTHR11364:SF27">
    <property type="entry name" value="SULFURTRANSFERASE"/>
    <property type="match status" value="1"/>
</dbReference>
<dbReference type="CDD" id="cd01449">
    <property type="entry name" value="TST_Repeat_2"/>
    <property type="match status" value="1"/>
</dbReference>
<dbReference type="CDD" id="cd01448">
    <property type="entry name" value="TST_Repeat_1"/>
    <property type="match status" value="1"/>
</dbReference>
<dbReference type="InterPro" id="IPR036873">
    <property type="entry name" value="Rhodanese-like_dom_sf"/>
</dbReference>
<name>A0A3D9RV39_9BACL</name>
<evidence type="ECO:0000313" key="4">
    <source>
        <dbReference type="EMBL" id="REE83859.1"/>
    </source>
</evidence>
<dbReference type="AlphaFoldDB" id="A0A3D9RV39"/>
<gene>
    <name evidence="4" type="ORF">A8990_11638</name>
</gene>
<protein>
    <submittedName>
        <fullName evidence="4">Thiosulfate/3-mercaptopyruvate sulfurtransferase</fullName>
    </submittedName>
</protein>
<dbReference type="Gene3D" id="3.40.250.10">
    <property type="entry name" value="Rhodanese-like domain"/>
    <property type="match status" value="2"/>
</dbReference>
<organism evidence="4 5">
    <name type="scientific">Paenibacillus taihuensis</name>
    <dbReference type="NCBI Taxonomy" id="1156355"/>
    <lineage>
        <taxon>Bacteria</taxon>
        <taxon>Bacillati</taxon>
        <taxon>Bacillota</taxon>
        <taxon>Bacilli</taxon>
        <taxon>Bacillales</taxon>
        <taxon>Paenibacillaceae</taxon>
        <taxon>Paenibacillus</taxon>
    </lineage>
</organism>
<dbReference type="RefSeq" id="WP_116189782.1">
    <property type="nucleotide sequence ID" value="NZ_QTTN01000016.1"/>
</dbReference>
<comment type="caution">
    <text evidence="4">The sequence shown here is derived from an EMBL/GenBank/DDBJ whole genome shotgun (WGS) entry which is preliminary data.</text>
</comment>
<evidence type="ECO:0000256" key="2">
    <source>
        <dbReference type="ARBA" id="ARBA00022737"/>
    </source>
</evidence>
<dbReference type="SMART" id="SM00450">
    <property type="entry name" value="RHOD"/>
    <property type="match status" value="2"/>
</dbReference>
<dbReference type="FunFam" id="3.40.250.10:FF:000035">
    <property type="entry name" value="Thiosulfate sulfurtransferase"/>
    <property type="match status" value="1"/>
</dbReference>
<dbReference type="InterPro" id="IPR001763">
    <property type="entry name" value="Rhodanese-like_dom"/>
</dbReference>
<dbReference type="PROSITE" id="PS00380">
    <property type="entry name" value="RHODANESE_1"/>
    <property type="match status" value="1"/>
</dbReference>
<keyword evidence="4" id="KW-0670">Pyruvate</keyword>
<dbReference type="PANTHER" id="PTHR11364">
    <property type="entry name" value="THIOSULFATE SULFERTANSFERASE"/>
    <property type="match status" value="1"/>
</dbReference>
<proteinExistence type="predicted"/>
<evidence type="ECO:0000256" key="1">
    <source>
        <dbReference type="ARBA" id="ARBA00022679"/>
    </source>
</evidence>
<evidence type="ECO:0000259" key="3">
    <source>
        <dbReference type="PROSITE" id="PS50206"/>
    </source>
</evidence>
<reference evidence="4 5" key="1">
    <citation type="submission" date="2018-08" db="EMBL/GenBank/DDBJ databases">
        <title>Genomic Encyclopedia of Type Strains, Phase III (KMG-III): the genomes of soil and plant-associated and newly described type strains.</title>
        <authorList>
            <person name="Whitman W."/>
        </authorList>
    </citation>
    <scope>NUCLEOTIDE SEQUENCE [LARGE SCALE GENOMIC DNA]</scope>
    <source>
        <strain evidence="4 5">CGMCC 1.10966</strain>
    </source>
</reference>
<dbReference type="SUPFAM" id="SSF52821">
    <property type="entry name" value="Rhodanese/Cell cycle control phosphatase"/>
    <property type="match status" value="2"/>
</dbReference>
<feature type="domain" description="Rhodanese" evidence="3">
    <location>
        <begin position="15"/>
        <end position="134"/>
    </location>
</feature>
<keyword evidence="2" id="KW-0677">Repeat</keyword>
<sequence>MKNIVSLKWLLARMYESDIVIVDCRFQLGKPESGREAYTESHIPGAVYLDLEKDLSAPIEEHGGRHPLPDIADLTVTLSKAGIGNASRVVAYDDQGGAMASRLWWLLKYLGHEEVYVLDEGFTAWKNAGFPVNAEQKVLIPAQFLATVQHNLLVEVDEVREKLGNEAVTIIDSREGARYRGEVEPIDRVAGHIPGAVNRFWAEGRDADGKYKSGEAQAARFEGLPVDGETIVYCGSGVTACPNVLALDEAGFTNVRLYAGSWSDWITYEGNPIATGDEEAQKGE</sequence>
<dbReference type="InterPro" id="IPR001307">
    <property type="entry name" value="Thiosulphate_STrfase_CS"/>
</dbReference>
<dbReference type="Proteomes" id="UP000256304">
    <property type="component" value="Unassembled WGS sequence"/>
</dbReference>
<evidence type="ECO:0000313" key="5">
    <source>
        <dbReference type="Proteomes" id="UP000256304"/>
    </source>
</evidence>
<dbReference type="PROSITE" id="PS50206">
    <property type="entry name" value="RHODANESE_3"/>
    <property type="match status" value="2"/>
</dbReference>
<keyword evidence="1 4" id="KW-0808">Transferase</keyword>
<dbReference type="InterPro" id="IPR045078">
    <property type="entry name" value="TST/MPST-like"/>
</dbReference>
<dbReference type="EMBL" id="QTTN01000016">
    <property type="protein sequence ID" value="REE83859.1"/>
    <property type="molecule type" value="Genomic_DNA"/>
</dbReference>